<evidence type="ECO:0000313" key="1">
    <source>
        <dbReference type="EMBL" id="EGD48259.1"/>
    </source>
</evidence>
<dbReference type="AlphaFoldDB" id="F1TB55"/>
<dbReference type="EMBL" id="ACXX02000004">
    <property type="protein sequence ID" value="EGD48259.1"/>
    <property type="molecule type" value="Genomic_DNA"/>
</dbReference>
<dbReference type="OrthoDB" id="1739386at2"/>
<gene>
    <name evidence="1" type="ORF">Cpap_2409</name>
</gene>
<evidence type="ECO:0000313" key="2">
    <source>
        <dbReference type="Proteomes" id="UP000003860"/>
    </source>
</evidence>
<reference evidence="1" key="2">
    <citation type="submission" date="2011-01" db="EMBL/GenBank/DDBJ databases">
        <title>The Non-contiguous Finished genome of Clostridium papyrosolvens.</title>
        <authorList>
            <person name="Lucas S."/>
            <person name="Copeland A."/>
            <person name="Lapidus A."/>
            <person name="Cheng J.-F."/>
            <person name="Goodwin L."/>
            <person name="Pitluck S."/>
            <person name="Misra M."/>
            <person name="Chertkov O."/>
            <person name="Detter J.C."/>
            <person name="Han C."/>
            <person name="Tapia R."/>
            <person name="Land M."/>
            <person name="Hauser L."/>
            <person name="Kyrpides N."/>
            <person name="Ivanova N."/>
            <person name="Pagani I."/>
            <person name="Mouttaki H."/>
            <person name="He Z."/>
            <person name="Zhou J."/>
            <person name="Hemme C.L."/>
            <person name="Woyke T."/>
        </authorList>
    </citation>
    <scope>NUCLEOTIDE SEQUENCE [LARGE SCALE GENOMIC DNA]</scope>
    <source>
        <strain evidence="1">DSM 2782</strain>
    </source>
</reference>
<sequence>MDIFELIAYLKETEGYIEYSFYKHSSEIMNAISNKGIDEVLNIISMREIKKGAYECVTTWEVDNNSCFNKTVIIDISNEMLYITETVDGADSQTAKANLVSDFDALKEYSEIIDLMKSKQLNSIEKELLTKVVAAFFK</sequence>
<name>F1TB55_9FIRM</name>
<protein>
    <submittedName>
        <fullName evidence="1">Uncharacterized protein</fullName>
    </submittedName>
</protein>
<dbReference type="Proteomes" id="UP000003860">
    <property type="component" value="Unassembled WGS sequence"/>
</dbReference>
<reference evidence="1" key="1">
    <citation type="submission" date="2009-07" db="EMBL/GenBank/DDBJ databases">
        <authorList>
            <consortium name="US DOE Joint Genome Institute (JGI-PGF)"/>
            <person name="Lucas S."/>
            <person name="Copeland A."/>
            <person name="Lapidus A."/>
            <person name="Glavina del Rio T."/>
            <person name="Tice H."/>
            <person name="Bruce D."/>
            <person name="Goodwin L."/>
            <person name="Pitluck S."/>
            <person name="Larimer F."/>
            <person name="Land M.L."/>
            <person name="Mouttaki H."/>
            <person name="He Z."/>
            <person name="Zhou J."/>
            <person name="Hemme C.L."/>
        </authorList>
    </citation>
    <scope>NUCLEOTIDE SEQUENCE [LARGE SCALE GENOMIC DNA]</scope>
    <source>
        <strain evidence="1">DSM 2782</strain>
    </source>
</reference>
<dbReference type="eggNOG" id="ENOG5033U8Y">
    <property type="taxonomic scope" value="Bacteria"/>
</dbReference>
<dbReference type="STRING" id="588581.Cpap_2409"/>
<comment type="caution">
    <text evidence="1">The sequence shown here is derived from an EMBL/GenBank/DDBJ whole genome shotgun (WGS) entry which is preliminary data.</text>
</comment>
<proteinExistence type="predicted"/>
<organism evidence="1 2">
    <name type="scientific">Ruminiclostridium papyrosolvens DSM 2782</name>
    <dbReference type="NCBI Taxonomy" id="588581"/>
    <lineage>
        <taxon>Bacteria</taxon>
        <taxon>Bacillati</taxon>
        <taxon>Bacillota</taxon>
        <taxon>Clostridia</taxon>
        <taxon>Eubacteriales</taxon>
        <taxon>Oscillospiraceae</taxon>
        <taxon>Ruminiclostridium</taxon>
    </lineage>
</organism>
<accession>F1TB55</accession>
<keyword evidence="2" id="KW-1185">Reference proteome</keyword>
<dbReference type="RefSeq" id="WP_004618302.1">
    <property type="nucleotide sequence ID" value="NZ_ACXX02000004.1"/>
</dbReference>